<dbReference type="Proteomes" id="UP000075321">
    <property type="component" value="Unassembled WGS sequence"/>
</dbReference>
<sequence length="66" mass="6931">MLRLPQQLVLAILGSVIAITVFNFLLSKVGFNLFGSVTGILYLGVEGLAIVLMGLALLLTLGVVES</sequence>
<accession>A0A151ABE8</accession>
<dbReference type="AlphaFoldDB" id="A0A151ABE8"/>
<proteinExistence type="predicted"/>
<evidence type="ECO:0000313" key="1">
    <source>
        <dbReference type="EMBL" id="KYH24880.1"/>
    </source>
</evidence>
<comment type="caution">
    <text evidence="1">The sequence shown here is derived from an EMBL/GenBank/DDBJ whole genome shotgun (WGS) entry which is preliminary data.</text>
</comment>
<keyword evidence="2" id="KW-1185">Reference proteome</keyword>
<name>A0A151ABE8_9EURY</name>
<evidence type="ECO:0000313" key="2">
    <source>
        <dbReference type="Proteomes" id="UP000075321"/>
    </source>
</evidence>
<dbReference type="EMBL" id="LTAZ01000011">
    <property type="protein sequence ID" value="KYH24880.1"/>
    <property type="molecule type" value="Genomic_DNA"/>
</dbReference>
<organism evidence="1 2">
    <name type="scientific">Halalkalicoccus paucihalophilus</name>
    <dbReference type="NCBI Taxonomy" id="1008153"/>
    <lineage>
        <taxon>Archaea</taxon>
        <taxon>Methanobacteriati</taxon>
        <taxon>Methanobacteriota</taxon>
        <taxon>Stenosarchaea group</taxon>
        <taxon>Halobacteria</taxon>
        <taxon>Halobacteriales</taxon>
        <taxon>Halococcaceae</taxon>
        <taxon>Halalkalicoccus</taxon>
    </lineage>
</organism>
<reference evidence="1 2" key="1">
    <citation type="submission" date="2016-02" db="EMBL/GenBank/DDBJ databases">
        <title>Genome sequence of Halalkalicoccus paucihalophilus DSM 24557.</title>
        <authorList>
            <person name="Poehlein A."/>
            <person name="Daniel R."/>
        </authorList>
    </citation>
    <scope>NUCLEOTIDE SEQUENCE [LARGE SCALE GENOMIC DNA]</scope>
    <source>
        <strain evidence="1 2">DSM 24557</strain>
    </source>
</reference>
<protein>
    <submittedName>
        <fullName evidence="1">Uncharacterized protein</fullName>
    </submittedName>
</protein>
<dbReference type="PATRIC" id="fig|1008153.3.peg.3076"/>
<gene>
    <name evidence="1" type="ORF">HAPAU_29720</name>
</gene>